<dbReference type="Gene3D" id="3.30.200.20">
    <property type="entry name" value="Phosphorylase Kinase, domain 1"/>
    <property type="match status" value="1"/>
</dbReference>
<dbReference type="InterPro" id="IPR000299">
    <property type="entry name" value="FERM_domain"/>
</dbReference>
<evidence type="ECO:0000256" key="4">
    <source>
        <dbReference type="ARBA" id="ARBA00022741"/>
    </source>
</evidence>
<keyword evidence="6" id="KW-0067">ATP-binding</keyword>
<proteinExistence type="predicted"/>
<dbReference type="GO" id="GO:0050793">
    <property type="term" value="P:regulation of developmental process"/>
    <property type="evidence" value="ECO:0007669"/>
    <property type="project" value="UniProtKB-ARBA"/>
</dbReference>
<feature type="domain" description="FERM" evidence="11">
    <location>
        <begin position="1"/>
        <end position="253"/>
    </location>
</feature>
<comment type="subcellular location">
    <subcellularLocation>
        <location evidence="1">Endomembrane system</location>
    </subcellularLocation>
</comment>
<dbReference type="GO" id="GO:0030182">
    <property type="term" value="P:neuron differentiation"/>
    <property type="evidence" value="ECO:0007669"/>
    <property type="project" value="UniProtKB-ARBA"/>
</dbReference>
<name>A0A8C4R9U2_EPTBU</name>
<evidence type="ECO:0000256" key="3">
    <source>
        <dbReference type="ARBA" id="ARBA00022679"/>
    </source>
</evidence>
<dbReference type="Pfam" id="PF03623">
    <property type="entry name" value="Focal_AT"/>
    <property type="match status" value="1"/>
</dbReference>
<dbReference type="FunFam" id="1.10.510.10:FF:001512">
    <property type="entry name" value="Receptor tyrosine-protein kinase erbB-2"/>
    <property type="match status" value="1"/>
</dbReference>
<feature type="region of interest" description="Disordered" evidence="9">
    <location>
        <begin position="620"/>
        <end position="651"/>
    </location>
</feature>
<dbReference type="PRINTS" id="PR00109">
    <property type="entry name" value="TYRKINASE"/>
</dbReference>
<evidence type="ECO:0000256" key="9">
    <source>
        <dbReference type="SAM" id="MobiDB-lite"/>
    </source>
</evidence>
<dbReference type="InterPro" id="IPR005189">
    <property type="entry name" value="Focal_adhesion_kin_target_dom"/>
</dbReference>
<reference evidence="12" key="2">
    <citation type="submission" date="2025-09" db="UniProtKB">
        <authorList>
            <consortium name="Ensembl"/>
        </authorList>
    </citation>
    <scope>IDENTIFICATION</scope>
</reference>
<dbReference type="Gene3D" id="1.10.510.10">
    <property type="entry name" value="Transferase(Phosphotransferase) domain 1"/>
    <property type="match status" value="1"/>
</dbReference>
<sequence>MQIARDTYECTHPADEWRYELHLRFLPQDFLVEFSHSEVMLNYLYQQVWQDYQKKALNGVEKEMAFELACLEIRRKFYKLYSPSERKSQKSLLDHQEKEAGGLTRVLPPLLMVQMKPKLLRKHMEQVGRYFDSFNPMQCMLGSLERLQRCLLFHRKTYSCYLGDNRQVKMYVVVGPDVNVSSSADKSQMKLSLLVEFGDINSIVFSESTNGTLLELNARGMLKPVLLTMVEDSDGLDLANLIDGFVRMHQGLNYSCIFQKPVDDNSDYAEVMVEQNFDETYRCVPGSTMELDRQSIKMGYSLHNGKFCDVMHALYREKDECEPQDVAVKEYKDQANNDRLLQEADIMRQLHHPHILMLIGTISMLPVWIVTEFCQEGQLQAYLEEHKQDLETFTLLRYIWQISVAFSYLESKKIIHRDVTARSMLVATPECIKLGSFGFARFVDTHGSCTDERALQLISLMAVQWMAPESISSARFSTFSDIWMFGMCMWEIMSYGASPFHDRSRKDVLQAVESGERPMLPKSCPPQLFGLMTSCWSLFPAQRPPFHQLKHNLSKLYTEERKQQQESVDQQKRIISVLPRLSAWDSMSLPNEMCETPAALVYGEMDRGTARTYSNLPSSGASCIAPHKPPRPLTRRTATNSETVNTEKDTNQSFYSESMLEKDRIGDGVFQATIVVVMKVQEISQEGLDCTRQRLQIMVQELGMAVRELLSAVDHELVTLPDNIRRKV</sequence>
<dbReference type="Proteomes" id="UP000694388">
    <property type="component" value="Unplaced"/>
</dbReference>
<evidence type="ECO:0008006" key="14">
    <source>
        <dbReference type="Google" id="ProtNLM"/>
    </source>
</evidence>
<dbReference type="GO" id="GO:0048468">
    <property type="term" value="P:cell development"/>
    <property type="evidence" value="ECO:0007669"/>
    <property type="project" value="UniProtKB-ARBA"/>
</dbReference>
<dbReference type="GO" id="GO:0005524">
    <property type="term" value="F:ATP binding"/>
    <property type="evidence" value="ECO:0007669"/>
    <property type="project" value="UniProtKB-KW"/>
</dbReference>
<protein>
    <recommendedName>
        <fullName evidence="14">Non-specific protein-tyrosine kinase</fullName>
    </recommendedName>
</protein>
<evidence type="ECO:0000256" key="1">
    <source>
        <dbReference type="ARBA" id="ARBA00004308"/>
    </source>
</evidence>
<reference evidence="12" key="1">
    <citation type="submission" date="2025-08" db="UniProtKB">
        <authorList>
            <consortium name="Ensembl"/>
        </authorList>
    </citation>
    <scope>IDENTIFICATION</scope>
</reference>
<dbReference type="InterPro" id="IPR001245">
    <property type="entry name" value="Ser-Thr/Tyr_kinase_cat_dom"/>
</dbReference>
<dbReference type="SUPFAM" id="SSF56112">
    <property type="entry name" value="Protein kinase-like (PK-like)"/>
    <property type="match status" value="1"/>
</dbReference>
<keyword evidence="8" id="KW-0829">Tyrosine-protein kinase</keyword>
<evidence type="ECO:0000256" key="6">
    <source>
        <dbReference type="ARBA" id="ARBA00022840"/>
    </source>
</evidence>
<dbReference type="Gene3D" id="1.20.80.10">
    <property type="match status" value="1"/>
</dbReference>
<organism evidence="12 13">
    <name type="scientific">Eptatretus burgeri</name>
    <name type="common">Inshore hagfish</name>
    <dbReference type="NCBI Taxonomy" id="7764"/>
    <lineage>
        <taxon>Eukaryota</taxon>
        <taxon>Metazoa</taxon>
        <taxon>Chordata</taxon>
        <taxon>Craniata</taxon>
        <taxon>Vertebrata</taxon>
        <taxon>Cyclostomata</taxon>
        <taxon>Myxini</taxon>
        <taxon>Myxiniformes</taxon>
        <taxon>Myxinidae</taxon>
        <taxon>Eptatretinae</taxon>
        <taxon>Eptatretus</taxon>
    </lineage>
</organism>
<dbReference type="Gene3D" id="2.30.29.30">
    <property type="entry name" value="Pleckstrin-homology domain (PH domain)/Phosphotyrosine-binding domain (PTB)"/>
    <property type="match status" value="1"/>
</dbReference>
<dbReference type="GO" id="GO:0007172">
    <property type="term" value="P:signal complex assembly"/>
    <property type="evidence" value="ECO:0007669"/>
    <property type="project" value="InterPro"/>
</dbReference>
<dbReference type="InterPro" id="IPR014352">
    <property type="entry name" value="FERM/acyl-CoA-bd_prot_sf"/>
</dbReference>
<keyword evidence="2" id="KW-0597">Phosphoprotein</keyword>
<dbReference type="GO" id="GO:0012505">
    <property type="term" value="C:endomembrane system"/>
    <property type="evidence" value="ECO:0007669"/>
    <property type="project" value="UniProtKB-SubCell"/>
</dbReference>
<keyword evidence="3" id="KW-0808">Transferase</keyword>
<evidence type="ECO:0000313" key="12">
    <source>
        <dbReference type="Ensembl" id="ENSEBUP00000027530.1"/>
    </source>
</evidence>
<dbReference type="SUPFAM" id="SSF68993">
    <property type="entry name" value="FAT domain of focal adhesion kinase"/>
    <property type="match status" value="1"/>
</dbReference>
<accession>A0A8C4R9U2</accession>
<feature type="domain" description="Protein kinase" evidence="10">
    <location>
        <begin position="296"/>
        <end position="554"/>
    </location>
</feature>
<dbReference type="InterPro" id="IPR019748">
    <property type="entry name" value="FERM_central"/>
</dbReference>
<evidence type="ECO:0000256" key="8">
    <source>
        <dbReference type="ARBA" id="ARBA00023137"/>
    </source>
</evidence>
<dbReference type="SUPFAM" id="SSF50729">
    <property type="entry name" value="PH domain-like"/>
    <property type="match status" value="1"/>
</dbReference>
<dbReference type="GeneTree" id="ENSGT00940000168088"/>
<keyword evidence="5" id="KW-0418">Kinase</keyword>
<dbReference type="Gene3D" id="1.20.120.330">
    <property type="entry name" value="Nucleotidyltransferases domain 2"/>
    <property type="match status" value="1"/>
</dbReference>
<keyword evidence="7" id="KW-0472">Membrane</keyword>
<keyword evidence="13" id="KW-1185">Reference proteome</keyword>
<dbReference type="PANTHER" id="PTHR46221:SF9">
    <property type="entry name" value="NON-SPECIFIC PROTEIN-TYROSINE KINASE"/>
    <property type="match status" value="1"/>
</dbReference>
<dbReference type="GO" id="GO:0004713">
    <property type="term" value="F:protein tyrosine kinase activity"/>
    <property type="evidence" value="ECO:0007669"/>
    <property type="project" value="UniProtKB-KW"/>
</dbReference>
<dbReference type="PROSITE" id="PS50057">
    <property type="entry name" value="FERM_3"/>
    <property type="match status" value="1"/>
</dbReference>
<dbReference type="InterPro" id="IPR049385">
    <property type="entry name" value="FAK1-like_FERM_C"/>
</dbReference>
<dbReference type="SUPFAM" id="SSF47031">
    <property type="entry name" value="Second domain of FERM"/>
    <property type="match status" value="1"/>
</dbReference>
<dbReference type="GO" id="GO:0005925">
    <property type="term" value="C:focal adhesion"/>
    <property type="evidence" value="ECO:0007669"/>
    <property type="project" value="InterPro"/>
</dbReference>
<dbReference type="InterPro" id="IPR035963">
    <property type="entry name" value="FERM_2"/>
</dbReference>
<dbReference type="Pfam" id="PF07714">
    <property type="entry name" value="PK_Tyr_Ser-Thr"/>
    <property type="match status" value="1"/>
</dbReference>
<dbReference type="InterPro" id="IPR011993">
    <property type="entry name" value="PH-like_dom_sf"/>
</dbReference>
<evidence type="ECO:0000256" key="2">
    <source>
        <dbReference type="ARBA" id="ARBA00022553"/>
    </source>
</evidence>
<evidence type="ECO:0000259" key="11">
    <source>
        <dbReference type="PROSITE" id="PS50057"/>
    </source>
</evidence>
<dbReference type="AlphaFoldDB" id="A0A8C4R9U2"/>
<dbReference type="InterPro" id="IPR011009">
    <property type="entry name" value="Kinase-like_dom_sf"/>
</dbReference>
<evidence type="ECO:0000259" key="10">
    <source>
        <dbReference type="PROSITE" id="PS50011"/>
    </source>
</evidence>
<evidence type="ECO:0000256" key="5">
    <source>
        <dbReference type="ARBA" id="ARBA00022777"/>
    </source>
</evidence>
<dbReference type="PANTHER" id="PTHR46221">
    <property type="entry name" value="FERM AND PDZ DOMAIN-CONTAINING PROTEIN FAMILY MEMBER"/>
    <property type="match status" value="1"/>
</dbReference>
<dbReference type="Pfam" id="PF21477">
    <property type="entry name" value="FERM_C_FAK1"/>
    <property type="match status" value="1"/>
</dbReference>
<dbReference type="Pfam" id="PF00373">
    <property type="entry name" value="FERM_M"/>
    <property type="match status" value="1"/>
</dbReference>
<evidence type="ECO:0000313" key="13">
    <source>
        <dbReference type="Proteomes" id="UP000694388"/>
    </source>
</evidence>
<dbReference type="PROSITE" id="PS50011">
    <property type="entry name" value="PROTEIN_KINASE_DOM"/>
    <property type="match status" value="1"/>
</dbReference>
<dbReference type="InterPro" id="IPR036137">
    <property type="entry name" value="Focal_adhe_kin_target_dom_sf"/>
</dbReference>
<evidence type="ECO:0000256" key="7">
    <source>
        <dbReference type="ARBA" id="ARBA00023136"/>
    </source>
</evidence>
<dbReference type="Ensembl" id="ENSEBUT00000028106.1">
    <property type="protein sequence ID" value="ENSEBUP00000027530.1"/>
    <property type="gene ID" value="ENSEBUG00000016858.1"/>
</dbReference>
<keyword evidence="4" id="KW-0547">Nucleotide-binding</keyword>
<dbReference type="GO" id="GO:0008284">
    <property type="term" value="P:positive regulation of cell population proliferation"/>
    <property type="evidence" value="ECO:0007669"/>
    <property type="project" value="UniProtKB-ARBA"/>
</dbReference>
<dbReference type="InterPro" id="IPR000719">
    <property type="entry name" value="Prot_kinase_dom"/>
</dbReference>